<gene>
    <name evidence="2" type="ORF">SNAT2548_LOCUS9056</name>
</gene>
<feature type="compositionally biased region" description="Low complexity" evidence="1">
    <location>
        <begin position="284"/>
        <end position="295"/>
    </location>
</feature>
<dbReference type="AlphaFoldDB" id="A0A812KJ20"/>
<evidence type="ECO:0000313" key="2">
    <source>
        <dbReference type="EMBL" id="CAE7228135.1"/>
    </source>
</evidence>
<sequence length="568" mass="61075">MASLFGGSKGSKRSRSTCEEDTDIPIALGVSKPCVCGFCGCKSTDPDPLAMEGDEEAAVPWGKYRKVETASGLVRVPVGNLDSICRNVYRLLGYPHKYGAHAEYLKKVKSKQVDHAGFLSSRDEYIKKQKGGRNRSSKKDKDDLKAVTTLKTMSDMGTRFEGPKMVFIDVNEWDAATDGALDESQVVEEVIGGKTVRGCYKRVGKKGHYDVRSFDQKVLRTETEEHSRKNAKQQFAEESLKNKTEAIQAVFQGNQRDREAVASEGKHIDCDDLLALLANLPGAGSASGQAPGDSGTQDADEAADGDETLNPDHFSTDSGSEDDDAGAAAARLQSLGRKKAKATAKAKSSNSRASTLAGGALNKAAPPVSGLQSVKAAKTASVKASETAPVAVKKEPGLLAAGSVLSLDGRGLRLKESLKKEHCDLLARLQHALNAYDDDYNFTEKKQHAGKQKSLNLILSAVSNQVKRVENSANKSAFSDELGNFEALKALVATAMEFNSALGGTSSNLKALEEGYAQLSPEGLRVGCCFWFKLLETKLEEMILYRNLAGYVGLLTEESYEAGIVRLK</sequence>
<keyword evidence="3" id="KW-1185">Reference proteome</keyword>
<dbReference type="EMBL" id="CAJNDS010000686">
    <property type="protein sequence ID" value="CAE7228135.1"/>
    <property type="molecule type" value="Genomic_DNA"/>
</dbReference>
<name>A0A812KJ20_9DINO</name>
<proteinExistence type="predicted"/>
<protein>
    <submittedName>
        <fullName evidence="2">Uncharacterized protein</fullName>
    </submittedName>
</protein>
<dbReference type="OrthoDB" id="462110at2759"/>
<accession>A0A812KJ20</accession>
<evidence type="ECO:0000313" key="3">
    <source>
        <dbReference type="Proteomes" id="UP000604046"/>
    </source>
</evidence>
<dbReference type="Proteomes" id="UP000604046">
    <property type="component" value="Unassembled WGS sequence"/>
</dbReference>
<feature type="compositionally biased region" description="Acidic residues" evidence="1">
    <location>
        <begin position="298"/>
        <end position="309"/>
    </location>
</feature>
<organism evidence="2 3">
    <name type="scientific">Symbiodinium natans</name>
    <dbReference type="NCBI Taxonomy" id="878477"/>
    <lineage>
        <taxon>Eukaryota</taxon>
        <taxon>Sar</taxon>
        <taxon>Alveolata</taxon>
        <taxon>Dinophyceae</taxon>
        <taxon>Suessiales</taxon>
        <taxon>Symbiodiniaceae</taxon>
        <taxon>Symbiodinium</taxon>
    </lineage>
</organism>
<feature type="compositionally biased region" description="Low complexity" evidence="1">
    <location>
        <begin position="345"/>
        <end position="355"/>
    </location>
</feature>
<reference evidence="2" key="1">
    <citation type="submission" date="2021-02" db="EMBL/GenBank/DDBJ databases">
        <authorList>
            <person name="Dougan E. K."/>
            <person name="Rhodes N."/>
            <person name="Thang M."/>
            <person name="Chan C."/>
        </authorList>
    </citation>
    <scope>NUCLEOTIDE SEQUENCE</scope>
</reference>
<feature type="region of interest" description="Disordered" evidence="1">
    <location>
        <begin position="284"/>
        <end position="370"/>
    </location>
</feature>
<evidence type="ECO:0000256" key="1">
    <source>
        <dbReference type="SAM" id="MobiDB-lite"/>
    </source>
</evidence>
<comment type="caution">
    <text evidence="2">The sequence shown here is derived from an EMBL/GenBank/DDBJ whole genome shotgun (WGS) entry which is preliminary data.</text>
</comment>